<name>A0A5D0RL09_9RHOB</name>
<dbReference type="Proteomes" id="UP000322080">
    <property type="component" value="Unassembled WGS sequence"/>
</dbReference>
<dbReference type="EMBL" id="VSIY01000004">
    <property type="protein sequence ID" value="TYB82123.1"/>
    <property type="molecule type" value="Genomic_DNA"/>
</dbReference>
<protein>
    <submittedName>
        <fullName evidence="1">LicD family protein</fullName>
    </submittedName>
</protein>
<proteinExistence type="predicted"/>
<evidence type="ECO:0000313" key="2">
    <source>
        <dbReference type="Proteomes" id="UP000322080"/>
    </source>
</evidence>
<evidence type="ECO:0000313" key="1">
    <source>
        <dbReference type="EMBL" id="TYB82123.1"/>
    </source>
</evidence>
<reference evidence="1 2" key="1">
    <citation type="submission" date="2019-08" db="EMBL/GenBank/DDBJ databases">
        <title>Identification of a novel species of the genus Boseongicola.</title>
        <authorList>
            <person name="Zhang X.-Q."/>
        </authorList>
    </citation>
    <scope>NUCLEOTIDE SEQUENCE [LARGE SCALE GENOMIC DNA]</scope>
    <source>
        <strain evidence="1 2">HY14</strain>
    </source>
</reference>
<comment type="caution">
    <text evidence="1">The sequence shown here is derived from an EMBL/GenBank/DDBJ whole genome shotgun (WGS) entry which is preliminary data.</text>
</comment>
<sequence>MPDVATARHASEPTREVSPRTNVLFTEFDKCVRDRRVSEMISYRHLRRLLSSVPTRERDESWTERLILLYYLKGKRRARAARLCKALSEKRQAEGREVDDVAFRQRLSQALHPFDLCQHGVKLPFRNRDTAKDAQTVSSFLTVLSDLGYEAFINSGTLLGAVRENRFLEHDDDFDIAVVLKIEDPEQAISAFYRLHEDLKRSGRFVIRPLERANSPILKILLPDSKKHDPHFDVFPAWLMEGKFHIWPYTSGILDESDVLPLGKQSIGGINFPAPRDAEKTLALNYGDDWRTPNSRFVFPWLEARENFSRFLDIYMADHRRNRRKAMMRLRLHFLLKRW</sequence>
<dbReference type="PANTHER" id="PTHR13627:SF31">
    <property type="entry name" value="RIBITOL 5-PHOSPHATE TRANSFERASE FKRP"/>
    <property type="match status" value="1"/>
</dbReference>
<dbReference type="RefSeq" id="WP_187392979.1">
    <property type="nucleotide sequence ID" value="NZ_VSIY01000004.1"/>
</dbReference>
<keyword evidence="2" id="KW-1185">Reference proteome</keyword>
<organism evidence="1 2">
    <name type="scientific">Maritimibacter fusiformis</name>
    <dbReference type="NCBI Taxonomy" id="2603819"/>
    <lineage>
        <taxon>Bacteria</taxon>
        <taxon>Pseudomonadati</taxon>
        <taxon>Pseudomonadota</taxon>
        <taxon>Alphaproteobacteria</taxon>
        <taxon>Rhodobacterales</taxon>
        <taxon>Roseobacteraceae</taxon>
        <taxon>Maritimibacter</taxon>
    </lineage>
</organism>
<dbReference type="PANTHER" id="PTHR13627">
    <property type="entry name" value="FUKUTIN RELATED PROTEIN"/>
    <property type="match status" value="1"/>
</dbReference>
<accession>A0A5D0RL09</accession>
<dbReference type="AlphaFoldDB" id="A0A5D0RL09"/>
<dbReference type="InterPro" id="IPR052613">
    <property type="entry name" value="LicD_transferase"/>
</dbReference>
<gene>
    <name evidence="1" type="ORF">FVF75_05160</name>
</gene>